<comment type="caution">
    <text evidence="1">The sequence shown here is derived from an EMBL/GenBank/DDBJ whole genome shotgun (WGS) entry which is preliminary data.</text>
</comment>
<reference evidence="1" key="1">
    <citation type="submission" date="2023-11" db="EMBL/GenBank/DDBJ databases">
        <authorList>
            <person name="Poullet M."/>
        </authorList>
    </citation>
    <scope>NUCLEOTIDE SEQUENCE</scope>
    <source>
        <strain evidence="1">E1834</strain>
    </source>
</reference>
<protein>
    <submittedName>
        <fullName evidence="1">Uncharacterized protein</fullName>
    </submittedName>
</protein>
<dbReference type="EMBL" id="CAVMJV010000046">
    <property type="protein sequence ID" value="CAK5082094.1"/>
    <property type="molecule type" value="Genomic_DNA"/>
</dbReference>
<name>A0ACB0ZU40_MELEN</name>
<gene>
    <name evidence="1" type="ORF">MENTE1834_LOCUS29348</name>
</gene>
<sequence>MVDLLIEAIKTFREGTELLGEDNLFDVKALEEPNQQKKSLKNYNLSLEFSKLEKILFTAMLTNNCFFLFLLLVFY</sequence>
<evidence type="ECO:0000313" key="1">
    <source>
        <dbReference type="EMBL" id="CAK5082094.1"/>
    </source>
</evidence>
<evidence type="ECO:0000313" key="2">
    <source>
        <dbReference type="Proteomes" id="UP001497535"/>
    </source>
</evidence>
<organism evidence="1 2">
    <name type="scientific">Meloidogyne enterolobii</name>
    <name type="common">Root-knot nematode worm</name>
    <name type="synonym">Meloidogyne mayaguensis</name>
    <dbReference type="NCBI Taxonomy" id="390850"/>
    <lineage>
        <taxon>Eukaryota</taxon>
        <taxon>Metazoa</taxon>
        <taxon>Ecdysozoa</taxon>
        <taxon>Nematoda</taxon>
        <taxon>Chromadorea</taxon>
        <taxon>Rhabditida</taxon>
        <taxon>Tylenchina</taxon>
        <taxon>Tylenchomorpha</taxon>
        <taxon>Tylenchoidea</taxon>
        <taxon>Meloidogynidae</taxon>
        <taxon>Meloidogyninae</taxon>
        <taxon>Meloidogyne</taxon>
    </lineage>
</organism>
<keyword evidence="2" id="KW-1185">Reference proteome</keyword>
<proteinExistence type="predicted"/>
<accession>A0ACB0ZU40</accession>
<dbReference type="Proteomes" id="UP001497535">
    <property type="component" value="Unassembled WGS sequence"/>
</dbReference>